<proteinExistence type="predicted"/>
<protein>
    <submittedName>
        <fullName evidence="1">Uncharacterized protein</fullName>
    </submittedName>
</protein>
<dbReference type="EMBL" id="QOCE01000011">
    <property type="protein sequence ID" value="RBW60647.1"/>
    <property type="molecule type" value="Genomic_DNA"/>
</dbReference>
<organism evidence="1 2">
    <name type="scientific">Phaeobacter gallaeciensis</name>
    <dbReference type="NCBI Taxonomy" id="60890"/>
    <lineage>
        <taxon>Bacteria</taxon>
        <taxon>Pseudomonadati</taxon>
        <taxon>Pseudomonadota</taxon>
        <taxon>Alphaproteobacteria</taxon>
        <taxon>Rhodobacterales</taxon>
        <taxon>Roseobacteraceae</taxon>
        <taxon>Phaeobacter</taxon>
    </lineage>
</organism>
<sequence length="73" mass="7802">MEAVGSFFSMVLVWPVVNLRGFEPVAKSDQIFAACLGEEGEVQKAANEHFSVLKMGLSDAGVSCGENFGLDFS</sequence>
<evidence type="ECO:0000313" key="1">
    <source>
        <dbReference type="EMBL" id="RBW60647.1"/>
    </source>
</evidence>
<name>A0A366X6W5_9RHOB</name>
<dbReference type="AlphaFoldDB" id="A0A366X6W5"/>
<reference evidence="1 2" key="1">
    <citation type="submission" date="2018-07" db="EMBL/GenBank/DDBJ databases">
        <title>Modular assembly of carbohydrate-degrading microbial communities in the ocean.</title>
        <authorList>
            <person name="Enke T.N."/>
            <person name="Datta M.S."/>
            <person name="Schwartzman J.A."/>
            <person name="Cermak N."/>
            <person name="Schmitz D.A."/>
            <person name="Barrere J."/>
            <person name="Cordero O.X."/>
        </authorList>
    </citation>
    <scope>NUCLEOTIDE SEQUENCE [LARGE SCALE GENOMIC DNA]</scope>
    <source>
        <strain evidence="1 2">C3M10</strain>
    </source>
</reference>
<comment type="caution">
    <text evidence="1">The sequence shown here is derived from an EMBL/GenBank/DDBJ whole genome shotgun (WGS) entry which is preliminary data.</text>
</comment>
<dbReference type="Proteomes" id="UP000252706">
    <property type="component" value="Unassembled WGS sequence"/>
</dbReference>
<accession>A0A366X6W5</accession>
<gene>
    <name evidence="1" type="ORF">DS909_04305</name>
</gene>
<evidence type="ECO:0000313" key="2">
    <source>
        <dbReference type="Proteomes" id="UP000252706"/>
    </source>
</evidence>
<dbReference type="RefSeq" id="WP_113822197.1">
    <property type="nucleotide sequence ID" value="NZ_QOCE01000011.1"/>
</dbReference>